<dbReference type="Gene3D" id="2.70.98.70">
    <property type="match status" value="1"/>
</dbReference>
<dbReference type="RefSeq" id="WP_072747700.1">
    <property type="nucleotide sequence ID" value="NZ_FOHL01000007.1"/>
</dbReference>
<dbReference type="EMBL" id="FRDL01000007">
    <property type="protein sequence ID" value="SHN71006.1"/>
    <property type="molecule type" value="Genomic_DNA"/>
</dbReference>
<proteinExistence type="predicted"/>
<reference evidence="3 4" key="1">
    <citation type="submission" date="2016-12" db="EMBL/GenBank/DDBJ databases">
        <authorList>
            <person name="Song W.-J."/>
            <person name="Kurnit D.M."/>
        </authorList>
    </citation>
    <scope>NUCLEOTIDE SEQUENCE [LARGE SCALE GENOMIC DNA]</scope>
    <source>
        <strain evidence="3 4">CGMCC 1.10808</strain>
    </source>
</reference>
<evidence type="ECO:0000256" key="1">
    <source>
        <dbReference type="ARBA" id="ARBA00004196"/>
    </source>
</evidence>
<dbReference type="AlphaFoldDB" id="A0A1M7TJY0"/>
<dbReference type="Proteomes" id="UP000184066">
    <property type="component" value="Unassembled WGS sequence"/>
</dbReference>
<dbReference type="InterPro" id="IPR008929">
    <property type="entry name" value="Chondroitin_lyas"/>
</dbReference>
<dbReference type="Gene3D" id="1.50.10.100">
    <property type="entry name" value="Chondroitin AC/alginate lyase"/>
    <property type="match status" value="1"/>
</dbReference>
<organism evidence="3 4">
    <name type="scientific">Oceanicella actignis</name>
    <dbReference type="NCBI Taxonomy" id="1189325"/>
    <lineage>
        <taxon>Bacteria</taxon>
        <taxon>Pseudomonadati</taxon>
        <taxon>Pseudomonadota</taxon>
        <taxon>Alphaproteobacteria</taxon>
        <taxon>Rhodobacterales</taxon>
        <taxon>Paracoccaceae</taxon>
        <taxon>Oceanicella</taxon>
    </lineage>
</organism>
<sequence>MLNDLRRRIDLTLAALGPAPKTIVFQPEPRWIGDAEAAHALLAGRYRLAGREIVAPGVGPWRLIAPTEAFEQALHGFAWLDDLAAAATREARRAAQSWTFGWIAQYGDGAGPGWRPETTGRRLRQWLLHAPLILHGAEPDLTRRFMRSCALHARHLERAWRRAEPGLGRIEAATGALYAALALDALRPRLPRLTTRLGLIAERELDGDGGLPSRNPEELCEALETLATAARTLEAAGVEPDPRHLDALRRAAPALRALRLSDGSLARFHGGGAGAPGRADHALTQANVRGAPRADQAMGFRRMAAGRTVAIVDAAAPPRTRWAQASTLGFELSCAGRLLIVAPGPGHLIDPQWAERCRATAAHSTLSLERASSSRVGARARGPAPRPFAHVPGAVAAETADDAAGEWLMCSHDGYAPTHGLLHERRLFLAPDGRDFRGEDTLSAPTARARRRFDAVVEGSRSLGVAFAVRFTLHPEVEVEPDPRGLRATLTLPDAAWTFVQEGGRIAIEEAPWIPPDGGAPRATKQIVVNGRVREYWGRVTWAFRRADPPRPHLRPVA</sequence>
<keyword evidence="4" id="KW-1185">Reference proteome</keyword>
<evidence type="ECO:0000313" key="3">
    <source>
        <dbReference type="EMBL" id="SHN71006.1"/>
    </source>
</evidence>
<dbReference type="GO" id="GO:0016829">
    <property type="term" value="F:lyase activity"/>
    <property type="evidence" value="ECO:0007669"/>
    <property type="project" value="InterPro"/>
</dbReference>
<dbReference type="Pfam" id="PF07940">
    <property type="entry name" value="Hepar_II_III_C"/>
    <property type="match status" value="1"/>
</dbReference>
<dbReference type="GO" id="GO:0030313">
    <property type="term" value="C:cell envelope"/>
    <property type="evidence" value="ECO:0007669"/>
    <property type="project" value="UniProtKB-SubCell"/>
</dbReference>
<evidence type="ECO:0000259" key="2">
    <source>
        <dbReference type="Pfam" id="PF07940"/>
    </source>
</evidence>
<dbReference type="STRING" id="1189325.SAMN04488119_10772"/>
<feature type="domain" description="Heparinase II/III-like C-terminal" evidence="2">
    <location>
        <begin position="296"/>
        <end position="542"/>
    </location>
</feature>
<name>A0A1M7TJY0_9RHOB</name>
<dbReference type="InterPro" id="IPR012480">
    <property type="entry name" value="Hepar_II_III_C"/>
</dbReference>
<gene>
    <name evidence="3" type="ORF">SAMN05216200_10771</name>
</gene>
<protein>
    <submittedName>
        <fullName evidence="3">Uncharacterized conserved protein, heparinase superfamily</fullName>
    </submittedName>
</protein>
<comment type="subcellular location">
    <subcellularLocation>
        <location evidence="1">Cell envelope</location>
    </subcellularLocation>
</comment>
<evidence type="ECO:0000313" key="4">
    <source>
        <dbReference type="Proteomes" id="UP000184066"/>
    </source>
</evidence>
<accession>A0A1M7TJY0</accession>